<protein>
    <submittedName>
        <fullName evidence="4">GEMINIVIRUS REP INTERACTING KINASE 1 ISOFORM 1</fullName>
    </submittedName>
</protein>
<feature type="domain" description="Protein kinase" evidence="3">
    <location>
        <begin position="80"/>
        <end position="272"/>
    </location>
</feature>
<dbReference type="GO" id="GO:0035556">
    <property type="term" value="P:intracellular signal transduction"/>
    <property type="evidence" value="ECO:0007669"/>
    <property type="project" value="TreeGrafter"/>
</dbReference>
<reference evidence="4" key="1">
    <citation type="submission" date="2022-11" db="EMBL/GenBank/DDBJ databases">
        <authorList>
            <person name="Hyden B.L."/>
            <person name="Feng K."/>
            <person name="Yates T."/>
            <person name="Jawdy S."/>
            <person name="Smart L.B."/>
            <person name="Muchero W."/>
        </authorList>
    </citation>
    <scope>NUCLEOTIDE SEQUENCE</scope>
    <source>
        <tissue evidence="4">Shoot tip</tissue>
    </source>
</reference>
<dbReference type="InterPro" id="IPR000719">
    <property type="entry name" value="Prot_kinase_dom"/>
</dbReference>
<proteinExistence type="predicted"/>
<sequence length="272" mass="30514">MVRDISKLIAFAQLPVNTKAEVLWSAAPFAFLDVSVLKRGQFFVDPKFLLQKMNPEAGSLLKFAENYSESEEVCFTYGLLHIQSLLSRGNILVDKEEQSIPCTPRKAQACKKKTPVTVITSVKHSKVSILKTLEHPNIINLAEVIDDQKSDYMYMVLEYVESSCTSNVSETKGQIDETTARKYSKDVFAGLIYLHHHVKNSTESYLQISTLTSNCELQWSFCFIAEILSDVCSTATTLDDNDGLLRFSGTPAFTVSINFVHNWLRPTPIVDA</sequence>
<dbReference type="Proteomes" id="UP001151529">
    <property type="component" value="Chromosome 1"/>
</dbReference>
<dbReference type="AlphaFoldDB" id="A0A9Q0TM80"/>
<evidence type="ECO:0000256" key="1">
    <source>
        <dbReference type="ARBA" id="ARBA00022741"/>
    </source>
</evidence>
<gene>
    <name evidence="4" type="ORF">OIU85_025704</name>
</gene>
<name>A0A9Q0TM80_SALVM</name>
<dbReference type="OrthoDB" id="10506209at2759"/>
<dbReference type="PROSITE" id="PS50011">
    <property type="entry name" value="PROTEIN_KINASE_DOM"/>
    <property type="match status" value="1"/>
</dbReference>
<evidence type="ECO:0000256" key="2">
    <source>
        <dbReference type="ARBA" id="ARBA00022840"/>
    </source>
</evidence>
<evidence type="ECO:0000313" key="4">
    <source>
        <dbReference type="EMBL" id="KAJ6714113.1"/>
    </source>
</evidence>
<organism evidence="4 5">
    <name type="scientific">Salix viminalis</name>
    <name type="common">Common osier</name>
    <name type="synonym">Basket willow</name>
    <dbReference type="NCBI Taxonomy" id="40686"/>
    <lineage>
        <taxon>Eukaryota</taxon>
        <taxon>Viridiplantae</taxon>
        <taxon>Streptophyta</taxon>
        <taxon>Embryophyta</taxon>
        <taxon>Tracheophyta</taxon>
        <taxon>Spermatophyta</taxon>
        <taxon>Magnoliopsida</taxon>
        <taxon>eudicotyledons</taxon>
        <taxon>Gunneridae</taxon>
        <taxon>Pentapetalae</taxon>
        <taxon>rosids</taxon>
        <taxon>fabids</taxon>
        <taxon>Malpighiales</taxon>
        <taxon>Salicaceae</taxon>
        <taxon>Saliceae</taxon>
        <taxon>Salix</taxon>
    </lineage>
</organism>
<evidence type="ECO:0000313" key="5">
    <source>
        <dbReference type="Proteomes" id="UP001151529"/>
    </source>
</evidence>
<keyword evidence="4" id="KW-0418">Kinase</keyword>
<keyword evidence="4" id="KW-0808">Transferase</keyword>
<evidence type="ECO:0000259" key="3">
    <source>
        <dbReference type="PROSITE" id="PS50011"/>
    </source>
</evidence>
<dbReference type="GO" id="GO:0004674">
    <property type="term" value="F:protein serine/threonine kinase activity"/>
    <property type="evidence" value="ECO:0007669"/>
    <property type="project" value="TreeGrafter"/>
</dbReference>
<dbReference type="EMBL" id="JAPFFL010000007">
    <property type="protein sequence ID" value="KAJ6714113.1"/>
    <property type="molecule type" value="Genomic_DNA"/>
</dbReference>
<keyword evidence="2" id="KW-0067">ATP-binding</keyword>
<dbReference type="GO" id="GO:0005737">
    <property type="term" value="C:cytoplasm"/>
    <property type="evidence" value="ECO:0007669"/>
    <property type="project" value="TreeGrafter"/>
</dbReference>
<keyword evidence="1" id="KW-0547">Nucleotide-binding</keyword>
<comment type="caution">
    <text evidence="4">The sequence shown here is derived from an EMBL/GenBank/DDBJ whole genome shotgun (WGS) entry which is preliminary data.</text>
</comment>
<accession>A0A9Q0TM80</accession>
<dbReference type="SUPFAM" id="SSF56112">
    <property type="entry name" value="Protein kinase-like (PK-like)"/>
    <property type="match status" value="1"/>
</dbReference>
<dbReference type="GO" id="GO:0005524">
    <property type="term" value="F:ATP binding"/>
    <property type="evidence" value="ECO:0007669"/>
    <property type="project" value="UniProtKB-KW"/>
</dbReference>
<dbReference type="PANTHER" id="PTHR24346:SF53">
    <property type="entry name" value="GEMINIVIRUS REP INTERACTING KINASE 1 ISOFORM 1"/>
    <property type="match status" value="1"/>
</dbReference>
<dbReference type="Pfam" id="PF00069">
    <property type="entry name" value="Pkinase"/>
    <property type="match status" value="1"/>
</dbReference>
<reference evidence="4" key="2">
    <citation type="journal article" date="2023" name="Int. J. Mol. Sci.">
        <title>De Novo Assembly and Annotation of 11 Diverse Shrub Willow (Salix) Genomes Reveals Novel Gene Organization in Sex-Linked Regions.</title>
        <authorList>
            <person name="Hyden B."/>
            <person name="Feng K."/>
            <person name="Yates T.B."/>
            <person name="Jawdy S."/>
            <person name="Cereghino C."/>
            <person name="Smart L.B."/>
            <person name="Muchero W."/>
        </authorList>
    </citation>
    <scope>NUCLEOTIDE SEQUENCE [LARGE SCALE GENOMIC DNA]</scope>
    <source>
        <tissue evidence="4">Shoot tip</tissue>
    </source>
</reference>
<dbReference type="InterPro" id="IPR011009">
    <property type="entry name" value="Kinase-like_dom_sf"/>
</dbReference>
<keyword evidence="5" id="KW-1185">Reference proteome</keyword>
<dbReference type="PANTHER" id="PTHR24346">
    <property type="entry name" value="MAP/MICROTUBULE AFFINITY-REGULATING KINASE"/>
    <property type="match status" value="1"/>
</dbReference>
<dbReference type="Gene3D" id="1.10.510.10">
    <property type="entry name" value="Transferase(Phosphotransferase) domain 1"/>
    <property type="match status" value="1"/>
</dbReference>